<proteinExistence type="predicted"/>
<accession>A0A414ADF1</accession>
<gene>
    <name evidence="1" type="ORF">DW839_32985</name>
</gene>
<dbReference type="AlphaFoldDB" id="A0A414ADF1"/>
<sequence length="126" mass="14245">MYHGITVEHSYNCMVLLCRLFLGLSGHYTKITDFDSRIHIDDTTTIANLSSQIKTGFQCVYLKSANLNPSYGHGVILELNNASELYAIRILSWDDDTPNIGMYYGIKLSPSTLIKDVSYFSLQVNR</sequence>
<dbReference type="Proteomes" id="UP000283975">
    <property type="component" value="Unassembled WGS sequence"/>
</dbReference>
<name>A0A414ADF1_9FIRM</name>
<reference evidence="1 2" key="1">
    <citation type="submission" date="2018-08" db="EMBL/GenBank/DDBJ databases">
        <title>A genome reference for cultivated species of the human gut microbiota.</title>
        <authorList>
            <person name="Zou Y."/>
            <person name="Xue W."/>
            <person name="Luo G."/>
        </authorList>
    </citation>
    <scope>NUCLEOTIDE SEQUENCE [LARGE SCALE GENOMIC DNA]</scope>
    <source>
        <strain evidence="1 2">AM35-14</strain>
    </source>
</reference>
<evidence type="ECO:0000313" key="2">
    <source>
        <dbReference type="Proteomes" id="UP000283975"/>
    </source>
</evidence>
<protein>
    <submittedName>
        <fullName evidence="1">Uncharacterized protein</fullName>
    </submittedName>
</protein>
<comment type="caution">
    <text evidence="1">The sequence shown here is derived from an EMBL/GenBank/DDBJ whole genome shotgun (WGS) entry which is preliminary data.</text>
</comment>
<evidence type="ECO:0000313" key="1">
    <source>
        <dbReference type="EMBL" id="RHC44821.1"/>
    </source>
</evidence>
<dbReference type="EMBL" id="QSHZ01000089">
    <property type="protein sequence ID" value="RHC44821.1"/>
    <property type="molecule type" value="Genomic_DNA"/>
</dbReference>
<organism evidence="1 2">
    <name type="scientific">Enterocloster bolteae</name>
    <dbReference type="NCBI Taxonomy" id="208479"/>
    <lineage>
        <taxon>Bacteria</taxon>
        <taxon>Bacillati</taxon>
        <taxon>Bacillota</taxon>
        <taxon>Clostridia</taxon>
        <taxon>Lachnospirales</taxon>
        <taxon>Lachnospiraceae</taxon>
        <taxon>Enterocloster</taxon>
    </lineage>
</organism>